<sequence length="191" mass="22309">MSLMVEKTLQKPSRGIEAFCYRRSTRKTAATLQKEREKEIHWRIEHPLENEKDLLIEEFAGKGRGIRATKNYDKNDFVCEYKGEIISMKLAHKRENEYARDPSIGSYMYFFVYKGRHYCVDATEDSRFKGRLINHSYLNPNLRTQVVQDSKGNPHLCLFALRSIKAHEELLYDYGDHSAESVAGNPWILNS</sequence>
<evidence type="ECO:0000313" key="1">
    <source>
        <dbReference type="Proteomes" id="UP000887579"/>
    </source>
</evidence>
<proteinExistence type="predicted"/>
<name>A0AC34GRJ7_9BILA</name>
<reference evidence="2" key="1">
    <citation type="submission" date="2022-11" db="UniProtKB">
        <authorList>
            <consortium name="WormBaseParasite"/>
        </authorList>
    </citation>
    <scope>IDENTIFICATION</scope>
</reference>
<organism evidence="1 2">
    <name type="scientific">Panagrolaimus sp. ES5</name>
    <dbReference type="NCBI Taxonomy" id="591445"/>
    <lineage>
        <taxon>Eukaryota</taxon>
        <taxon>Metazoa</taxon>
        <taxon>Ecdysozoa</taxon>
        <taxon>Nematoda</taxon>
        <taxon>Chromadorea</taxon>
        <taxon>Rhabditida</taxon>
        <taxon>Tylenchina</taxon>
        <taxon>Panagrolaimomorpha</taxon>
        <taxon>Panagrolaimoidea</taxon>
        <taxon>Panagrolaimidae</taxon>
        <taxon>Panagrolaimus</taxon>
    </lineage>
</organism>
<dbReference type="Proteomes" id="UP000887579">
    <property type="component" value="Unplaced"/>
</dbReference>
<protein>
    <submittedName>
        <fullName evidence="2">SET domain-containing protein</fullName>
    </submittedName>
</protein>
<accession>A0AC34GRJ7</accession>
<evidence type="ECO:0000313" key="2">
    <source>
        <dbReference type="WBParaSite" id="ES5_v2.g7228.t1"/>
    </source>
</evidence>
<dbReference type="WBParaSite" id="ES5_v2.g7228.t1">
    <property type="protein sequence ID" value="ES5_v2.g7228.t1"/>
    <property type="gene ID" value="ES5_v2.g7228"/>
</dbReference>